<proteinExistence type="predicted"/>
<dbReference type="Gene3D" id="3.40.50.720">
    <property type="entry name" value="NAD(P)-binding Rossmann-like Domain"/>
    <property type="match status" value="1"/>
</dbReference>
<dbReference type="PANTHER" id="PTHR43162:SF1">
    <property type="entry name" value="PRESTALK A DIFFERENTIATION PROTEIN A"/>
    <property type="match status" value="1"/>
</dbReference>
<dbReference type="InterPro" id="IPR051604">
    <property type="entry name" value="Ergot_Alk_Oxidoreductase"/>
</dbReference>
<evidence type="ECO:0000313" key="3">
    <source>
        <dbReference type="Proteomes" id="UP001520654"/>
    </source>
</evidence>
<dbReference type="PANTHER" id="PTHR43162">
    <property type="match status" value="1"/>
</dbReference>
<comment type="caution">
    <text evidence="2">The sequence shown here is derived from an EMBL/GenBank/DDBJ whole genome shotgun (WGS) entry which is preliminary data.</text>
</comment>
<dbReference type="Gene3D" id="3.90.25.10">
    <property type="entry name" value="UDP-galactose 4-epimerase, domain 1"/>
    <property type="match status" value="1"/>
</dbReference>
<reference evidence="2 3" key="1">
    <citation type="submission" date="2021-08" db="EMBL/GenBank/DDBJ databases">
        <title>Genomic Architecture of Streptomyces flavotricini NGL1 and Streptomyces erythrochromogenes HMS4 With Differential Plant Beneficial attributes and laccase production capabilities.</title>
        <authorList>
            <person name="Salwan R."/>
            <person name="Kaur R."/>
            <person name="Sharma V."/>
        </authorList>
    </citation>
    <scope>NUCLEOTIDE SEQUENCE [LARGE SCALE GENOMIC DNA]</scope>
    <source>
        <strain evidence="2 3">NGL1</strain>
    </source>
</reference>
<dbReference type="InterPro" id="IPR008030">
    <property type="entry name" value="NmrA-like"/>
</dbReference>
<name>A0ABS8DX54_9ACTN</name>
<sequence>MIVVMGATGATGNALLHSLLALDTPVRALTRTPHKPIPGITGAHQKPVEVQYADATDPRSLHTAFRGASQLFLAMANSPAQVELETRVIDIAAHTGIGHIVKVSAPAAEPDSPVAISRGHHAVEEHLRASGLTPTVLRPYAFMQNLLRLAPTVTQGGIILGTTGDAACNYIDCRDIGDVAAAALTSPGIAGGTYTLTGPEAVSYPELASRLTTLTGNQVRYVDLTPDELRANLIHNAHMPVWLADHVTEIQQLAIARPETPTTTVIDILGRPPRTLDAFLHEHHTPFRRWDAHETVNRPAAQGG</sequence>
<accession>A0ABS8DX54</accession>
<dbReference type="EMBL" id="JAINUL010000001">
    <property type="protein sequence ID" value="MCC0093425.1"/>
    <property type="molecule type" value="Genomic_DNA"/>
</dbReference>
<keyword evidence="3" id="KW-1185">Reference proteome</keyword>
<gene>
    <name evidence="2" type="ORF">K7B10_01150</name>
</gene>
<feature type="domain" description="NmrA-like" evidence="1">
    <location>
        <begin position="2"/>
        <end position="251"/>
    </location>
</feature>
<dbReference type="SUPFAM" id="SSF51735">
    <property type="entry name" value="NAD(P)-binding Rossmann-fold domains"/>
    <property type="match status" value="1"/>
</dbReference>
<evidence type="ECO:0000259" key="1">
    <source>
        <dbReference type="Pfam" id="PF05368"/>
    </source>
</evidence>
<evidence type="ECO:0000313" key="2">
    <source>
        <dbReference type="EMBL" id="MCC0093425.1"/>
    </source>
</evidence>
<dbReference type="Pfam" id="PF05368">
    <property type="entry name" value="NmrA"/>
    <property type="match status" value="1"/>
</dbReference>
<organism evidence="2 3">
    <name type="scientific">Streptomyces flavotricini</name>
    <dbReference type="NCBI Taxonomy" id="66888"/>
    <lineage>
        <taxon>Bacteria</taxon>
        <taxon>Bacillati</taxon>
        <taxon>Actinomycetota</taxon>
        <taxon>Actinomycetes</taxon>
        <taxon>Kitasatosporales</taxon>
        <taxon>Streptomycetaceae</taxon>
        <taxon>Streptomyces</taxon>
    </lineage>
</organism>
<dbReference type="InterPro" id="IPR036291">
    <property type="entry name" value="NAD(P)-bd_dom_sf"/>
</dbReference>
<protein>
    <submittedName>
        <fullName evidence="2">NmrA family NAD(P)-binding protein</fullName>
    </submittedName>
</protein>
<dbReference type="Proteomes" id="UP001520654">
    <property type="component" value="Unassembled WGS sequence"/>
</dbReference>